<dbReference type="SUPFAM" id="SSF48652">
    <property type="entry name" value="Tetraspanin"/>
    <property type="match status" value="1"/>
</dbReference>
<keyword evidence="5" id="KW-1003">Cell membrane</keyword>
<dbReference type="OMA" id="INPWIRY"/>
<evidence type="ECO:0000256" key="6">
    <source>
        <dbReference type="ARBA" id="ARBA00022490"/>
    </source>
</evidence>
<dbReference type="AlphaFoldDB" id="A7S484"/>
<dbReference type="GO" id="GO:0065003">
    <property type="term" value="P:protein-containing complex assembly"/>
    <property type="evidence" value="ECO:0007669"/>
    <property type="project" value="UniProtKB-ARBA"/>
</dbReference>
<feature type="transmembrane region" description="Helical" evidence="14">
    <location>
        <begin position="47"/>
        <end position="67"/>
    </location>
</feature>
<dbReference type="GO" id="GO:0005886">
    <property type="term" value="C:plasma membrane"/>
    <property type="evidence" value="ECO:0000318"/>
    <property type="project" value="GO_Central"/>
</dbReference>
<comment type="subcellular location">
    <subcellularLocation>
        <location evidence="2">Cell junction</location>
        <location evidence="2">Adherens junction</location>
    </subcellularLocation>
    <subcellularLocation>
        <location evidence="3">Cell membrane</location>
        <topology evidence="3">Multi-pass membrane protein</topology>
    </subcellularLocation>
    <subcellularLocation>
        <location evidence="1">Cytoplasm</location>
    </subcellularLocation>
    <subcellularLocation>
        <location evidence="14">Membrane</location>
        <topology evidence="14">Multi-pass membrane protein</topology>
    </subcellularLocation>
</comment>
<dbReference type="InterPro" id="IPR018499">
    <property type="entry name" value="Tetraspanin/Peripherin"/>
</dbReference>
<evidence type="ECO:0000256" key="11">
    <source>
        <dbReference type="ARBA" id="ARBA00023157"/>
    </source>
</evidence>
<dbReference type="OrthoDB" id="2014092at2759"/>
<protein>
    <recommendedName>
        <fullName evidence="14">Tetraspanin</fullName>
    </recommendedName>
</protein>
<feature type="non-terminal residue" evidence="15">
    <location>
        <position position="1"/>
    </location>
</feature>
<dbReference type="KEGG" id="nve:5513245"/>
<feature type="transmembrane region" description="Helical" evidence="14">
    <location>
        <begin position="74"/>
        <end position="97"/>
    </location>
</feature>
<keyword evidence="9 14" id="KW-1133">Transmembrane helix</keyword>
<organism evidence="15 16">
    <name type="scientific">Nematostella vectensis</name>
    <name type="common">Starlet sea anemone</name>
    <dbReference type="NCBI Taxonomy" id="45351"/>
    <lineage>
        <taxon>Eukaryota</taxon>
        <taxon>Metazoa</taxon>
        <taxon>Cnidaria</taxon>
        <taxon>Anthozoa</taxon>
        <taxon>Hexacorallia</taxon>
        <taxon>Actiniaria</taxon>
        <taxon>Edwardsiidae</taxon>
        <taxon>Nematostella</taxon>
    </lineage>
</organism>
<dbReference type="GO" id="GO:0005912">
    <property type="term" value="C:adherens junction"/>
    <property type="evidence" value="ECO:0007669"/>
    <property type="project" value="UniProtKB-SubCell"/>
</dbReference>
<gene>
    <name evidence="15" type="ORF">NEMVEDRAFT_v1g26016</name>
</gene>
<dbReference type="PIRSF" id="PIRSF002419">
    <property type="entry name" value="Tetraspanin"/>
    <property type="match status" value="1"/>
</dbReference>
<dbReference type="PANTHER" id="PTHR19282">
    <property type="entry name" value="TETRASPANIN"/>
    <property type="match status" value="1"/>
</dbReference>
<evidence type="ECO:0000256" key="1">
    <source>
        <dbReference type="ARBA" id="ARBA00004496"/>
    </source>
</evidence>
<feature type="non-terminal residue" evidence="15">
    <location>
        <position position="243"/>
    </location>
</feature>
<keyword evidence="11 13" id="KW-1015">Disulfide bond</keyword>
<dbReference type="EMBL" id="DS469577">
    <property type="protein sequence ID" value="EDO41430.1"/>
    <property type="molecule type" value="Genomic_DNA"/>
</dbReference>
<dbReference type="Proteomes" id="UP000001593">
    <property type="component" value="Unassembled WGS sequence"/>
</dbReference>
<evidence type="ECO:0000256" key="7">
    <source>
        <dbReference type="ARBA" id="ARBA00022692"/>
    </source>
</evidence>
<comment type="similarity">
    <text evidence="4 14">Belongs to the tetraspanin (TM4SF) family.</text>
</comment>
<accession>A7S484</accession>
<dbReference type="GO" id="GO:0019899">
    <property type="term" value="F:enzyme binding"/>
    <property type="evidence" value="ECO:0007669"/>
    <property type="project" value="UniProtKB-ARBA"/>
</dbReference>
<dbReference type="GO" id="GO:0072659">
    <property type="term" value="P:protein localization to plasma membrane"/>
    <property type="evidence" value="ECO:0007669"/>
    <property type="project" value="UniProtKB-ARBA"/>
</dbReference>
<evidence type="ECO:0000256" key="9">
    <source>
        <dbReference type="ARBA" id="ARBA00022989"/>
    </source>
</evidence>
<dbReference type="GO" id="GO:0005737">
    <property type="term" value="C:cytoplasm"/>
    <property type="evidence" value="ECO:0007669"/>
    <property type="project" value="UniProtKB-SubCell"/>
</dbReference>
<dbReference type="InterPro" id="IPR008952">
    <property type="entry name" value="Tetraspanin_EC2_sf"/>
</dbReference>
<evidence type="ECO:0000256" key="14">
    <source>
        <dbReference type="RuleBase" id="RU361218"/>
    </source>
</evidence>
<evidence type="ECO:0000256" key="2">
    <source>
        <dbReference type="ARBA" id="ARBA00004536"/>
    </source>
</evidence>
<evidence type="ECO:0000256" key="4">
    <source>
        <dbReference type="ARBA" id="ARBA00006840"/>
    </source>
</evidence>
<dbReference type="InterPro" id="IPR000301">
    <property type="entry name" value="Tetraspanin_animals"/>
</dbReference>
<reference evidence="15 16" key="1">
    <citation type="journal article" date="2007" name="Science">
        <title>Sea anemone genome reveals ancestral eumetazoan gene repertoire and genomic organization.</title>
        <authorList>
            <person name="Putnam N.H."/>
            <person name="Srivastava M."/>
            <person name="Hellsten U."/>
            <person name="Dirks B."/>
            <person name="Chapman J."/>
            <person name="Salamov A."/>
            <person name="Terry A."/>
            <person name="Shapiro H."/>
            <person name="Lindquist E."/>
            <person name="Kapitonov V.V."/>
            <person name="Jurka J."/>
            <person name="Genikhovich G."/>
            <person name="Grigoriev I.V."/>
            <person name="Lucas S.M."/>
            <person name="Steele R.E."/>
            <person name="Finnerty J.R."/>
            <person name="Technau U."/>
            <person name="Martindale M.Q."/>
            <person name="Rokhsar D.S."/>
        </authorList>
    </citation>
    <scope>NUCLEOTIDE SEQUENCE [LARGE SCALE GENOMIC DNA]</scope>
    <source>
        <strain evidence="16">CH2 X CH6</strain>
    </source>
</reference>
<dbReference type="PRINTS" id="PR00259">
    <property type="entry name" value="TMFOUR"/>
</dbReference>
<proteinExistence type="inferred from homology"/>
<feature type="transmembrane region" description="Helical" evidence="14">
    <location>
        <begin position="211"/>
        <end position="235"/>
    </location>
</feature>
<feature type="disulfide bond" evidence="13">
    <location>
        <begin position="135"/>
        <end position="151"/>
    </location>
</feature>
<keyword evidence="10 14" id="KW-0472">Membrane</keyword>
<keyword evidence="12" id="KW-0325">Glycoprotein</keyword>
<evidence type="ECO:0000256" key="5">
    <source>
        <dbReference type="ARBA" id="ARBA00022475"/>
    </source>
</evidence>
<dbReference type="GO" id="GO:0051604">
    <property type="term" value="P:protein maturation"/>
    <property type="evidence" value="ECO:0007669"/>
    <property type="project" value="UniProtKB-ARBA"/>
</dbReference>
<dbReference type="Gene3D" id="1.10.1450.10">
    <property type="entry name" value="Tetraspanin"/>
    <property type="match status" value="1"/>
</dbReference>
<dbReference type="GO" id="GO:0046930">
    <property type="term" value="C:pore complex"/>
    <property type="evidence" value="ECO:0007669"/>
    <property type="project" value="UniProtKB-ARBA"/>
</dbReference>
<keyword evidence="8" id="KW-0965">Cell junction</keyword>
<evidence type="ECO:0000256" key="3">
    <source>
        <dbReference type="ARBA" id="ARBA00004651"/>
    </source>
</evidence>
<dbReference type="PhylomeDB" id="A7S484"/>
<feature type="transmembrane region" description="Helical" evidence="14">
    <location>
        <begin position="7"/>
        <end position="27"/>
    </location>
</feature>
<sequence length="243" mass="27194">CIKYILFFVNVVFWVFGVLILVIGSYLMTEFKNAWNLDSILYEPSVVILIVGILLFLIATVGCIGALRENTILLAIYGGAVTLCLILLVSAGTAVYIHRDKVVAKLKDDLQHYRDPDKENFQFLIDRLQTNLKCCGINSYNDWQTNVYFNCSSPGSESCGVPFSCCKESIQLNRQCGYDAGRMKTDAERLEKGVYSKGCWKTAISFIMDNLYLVIGITAAVLILIIVGSCMAFSFRAQIREVQ</sequence>
<evidence type="ECO:0000256" key="8">
    <source>
        <dbReference type="ARBA" id="ARBA00022949"/>
    </source>
</evidence>
<keyword evidence="7 14" id="KW-0812">Transmembrane</keyword>
<dbReference type="Pfam" id="PF00335">
    <property type="entry name" value="Tetraspanin"/>
    <property type="match status" value="1"/>
</dbReference>
<evidence type="ECO:0000313" key="15">
    <source>
        <dbReference type="EMBL" id="EDO41430.1"/>
    </source>
</evidence>
<keyword evidence="16" id="KW-1185">Reference proteome</keyword>
<evidence type="ECO:0000313" key="16">
    <source>
        <dbReference type="Proteomes" id="UP000001593"/>
    </source>
</evidence>
<name>A7S484_NEMVE</name>
<evidence type="ECO:0000256" key="13">
    <source>
        <dbReference type="PIRSR" id="PIRSR002419-1"/>
    </source>
</evidence>
<evidence type="ECO:0000256" key="12">
    <source>
        <dbReference type="ARBA" id="ARBA00023180"/>
    </source>
</evidence>
<dbReference type="eggNOG" id="KOG3882">
    <property type="taxonomic scope" value="Eukaryota"/>
</dbReference>
<evidence type="ECO:0000256" key="10">
    <source>
        <dbReference type="ARBA" id="ARBA00023136"/>
    </source>
</evidence>
<dbReference type="InParanoid" id="A7S484"/>
<dbReference type="HOGENOM" id="CLU_055524_0_0_1"/>
<dbReference type="PANTHER" id="PTHR19282:SF431">
    <property type="entry name" value="TETRASPANIN 26A, ISOFORM B-RELATED"/>
    <property type="match status" value="1"/>
</dbReference>
<keyword evidence="6" id="KW-0963">Cytoplasm</keyword>
<dbReference type="FunFam" id="1.10.1450.10:FF:000007">
    <property type="entry name" value="Tetraspanin"/>
    <property type="match status" value="1"/>
</dbReference>